<dbReference type="AlphaFoldDB" id="A0A544TFX0"/>
<dbReference type="InterPro" id="IPR000182">
    <property type="entry name" value="GNAT_dom"/>
</dbReference>
<dbReference type="OrthoDB" id="9795199at2"/>
<keyword evidence="2" id="KW-0808">Transferase</keyword>
<reference evidence="2 3" key="1">
    <citation type="submission" date="2019-05" db="EMBL/GenBank/DDBJ databases">
        <title>Psychrobacillus vulpis sp. nov., a new species isolated from feces of a red fox that inhabits in The Tablas de Daimiel Natural Park, Albacete, Spain.</title>
        <authorList>
            <person name="Rodriguez M."/>
            <person name="Reina J.C."/>
            <person name="Bejar V."/>
            <person name="Llamas I."/>
        </authorList>
    </citation>
    <scope>NUCLEOTIDE SEQUENCE [LARGE SCALE GENOMIC DNA]</scope>
    <source>
        <strain evidence="2 3">NHI-2</strain>
    </source>
</reference>
<dbReference type="SUPFAM" id="SSF55729">
    <property type="entry name" value="Acyl-CoA N-acyltransferases (Nat)"/>
    <property type="match status" value="1"/>
</dbReference>
<evidence type="ECO:0000313" key="2">
    <source>
        <dbReference type="EMBL" id="TQR16320.1"/>
    </source>
</evidence>
<dbReference type="InterPro" id="IPR016181">
    <property type="entry name" value="Acyl_CoA_acyltransferase"/>
</dbReference>
<sequence>MHPSIYYDEIKIKSEVLSLAETIVYGDVTLRPLKECDIPFLWELYNPVIFEFMLNKIENKEQLNNWLQTGIYQMDTEKTALSFVVENTETHEIMGTTRIYGMDQTNHACEIGSTFYGKQFQRTHVNTTCKYLLLKHCFEQLGMIRVQFKTDELNVTSQRAIERIGGIKEGVLRNERIRSNGTVRNAVVYSIIESEWPEVKNHLVQLMNKYS</sequence>
<keyword evidence="3" id="KW-1185">Reference proteome</keyword>
<dbReference type="EMBL" id="VDGG01000012">
    <property type="protein sequence ID" value="TQR16320.1"/>
    <property type="molecule type" value="Genomic_DNA"/>
</dbReference>
<feature type="domain" description="N-acetyltransferase" evidence="1">
    <location>
        <begin position="28"/>
        <end position="194"/>
    </location>
</feature>
<evidence type="ECO:0000259" key="1">
    <source>
        <dbReference type="PROSITE" id="PS51186"/>
    </source>
</evidence>
<accession>A0A544TFX0</accession>
<dbReference type="Pfam" id="PF13302">
    <property type="entry name" value="Acetyltransf_3"/>
    <property type="match status" value="1"/>
</dbReference>
<dbReference type="PANTHER" id="PTHR43610:SF1">
    <property type="entry name" value="N-ACETYLTRANSFERASE DOMAIN-CONTAINING PROTEIN"/>
    <property type="match status" value="1"/>
</dbReference>
<comment type="caution">
    <text evidence="2">The sequence shown here is derived from an EMBL/GenBank/DDBJ whole genome shotgun (WGS) entry which is preliminary data.</text>
</comment>
<organism evidence="2 3">
    <name type="scientific">Psychrobacillus soli</name>
    <dbReference type="NCBI Taxonomy" id="1543965"/>
    <lineage>
        <taxon>Bacteria</taxon>
        <taxon>Bacillati</taxon>
        <taxon>Bacillota</taxon>
        <taxon>Bacilli</taxon>
        <taxon>Bacillales</taxon>
        <taxon>Bacillaceae</taxon>
        <taxon>Psychrobacillus</taxon>
    </lineage>
</organism>
<protein>
    <submittedName>
        <fullName evidence="2">GNAT family N-acetyltransferase</fullName>
    </submittedName>
</protein>
<dbReference type="GO" id="GO:0016747">
    <property type="term" value="F:acyltransferase activity, transferring groups other than amino-acyl groups"/>
    <property type="evidence" value="ECO:0007669"/>
    <property type="project" value="InterPro"/>
</dbReference>
<evidence type="ECO:0000313" key="3">
    <source>
        <dbReference type="Proteomes" id="UP000318937"/>
    </source>
</evidence>
<dbReference type="PROSITE" id="PS51186">
    <property type="entry name" value="GNAT"/>
    <property type="match status" value="1"/>
</dbReference>
<dbReference type="PANTHER" id="PTHR43610">
    <property type="entry name" value="BLL6696 PROTEIN"/>
    <property type="match status" value="1"/>
</dbReference>
<gene>
    <name evidence="2" type="ORF">FG383_06995</name>
</gene>
<name>A0A544TFX0_9BACI</name>
<dbReference type="Gene3D" id="3.40.630.30">
    <property type="match status" value="1"/>
</dbReference>
<proteinExistence type="predicted"/>
<dbReference type="Proteomes" id="UP000318937">
    <property type="component" value="Unassembled WGS sequence"/>
</dbReference>